<dbReference type="GO" id="GO:0016829">
    <property type="term" value="F:lyase activity"/>
    <property type="evidence" value="ECO:0007669"/>
    <property type="project" value="UniProtKB-KW"/>
</dbReference>
<dbReference type="InterPro" id="IPR029045">
    <property type="entry name" value="ClpP/crotonase-like_dom_sf"/>
</dbReference>
<evidence type="ECO:0000256" key="3">
    <source>
        <dbReference type="RuleBase" id="RU003707"/>
    </source>
</evidence>
<dbReference type="PROSITE" id="PS00166">
    <property type="entry name" value="ENOYL_COA_HYDRATASE"/>
    <property type="match status" value="1"/>
</dbReference>
<dbReference type="Proteomes" id="UP000006048">
    <property type="component" value="Chromosome"/>
</dbReference>
<accession>I4BBX8</accession>
<gene>
    <name evidence="4" type="ordered locus">Turpa_4152</name>
</gene>
<dbReference type="InterPro" id="IPR001753">
    <property type="entry name" value="Enoyl-CoA_hydra/iso"/>
</dbReference>
<dbReference type="STRING" id="869212.Turpa_4152"/>
<reference evidence="4 5" key="1">
    <citation type="submission" date="2012-06" db="EMBL/GenBank/DDBJ databases">
        <title>The complete chromosome of genome of Turneriella parva DSM 21527.</title>
        <authorList>
            <consortium name="US DOE Joint Genome Institute (JGI-PGF)"/>
            <person name="Lucas S."/>
            <person name="Han J."/>
            <person name="Lapidus A."/>
            <person name="Bruce D."/>
            <person name="Goodwin L."/>
            <person name="Pitluck S."/>
            <person name="Peters L."/>
            <person name="Kyrpides N."/>
            <person name="Mavromatis K."/>
            <person name="Ivanova N."/>
            <person name="Mikhailova N."/>
            <person name="Chertkov O."/>
            <person name="Detter J.C."/>
            <person name="Tapia R."/>
            <person name="Han C."/>
            <person name="Land M."/>
            <person name="Hauser L."/>
            <person name="Markowitz V."/>
            <person name="Cheng J.-F."/>
            <person name="Hugenholtz P."/>
            <person name="Woyke T."/>
            <person name="Wu D."/>
            <person name="Gronow S."/>
            <person name="Wellnitz S."/>
            <person name="Brambilla E."/>
            <person name="Klenk H.-P."/>
            <person name="Eisen J.A."/>
        </authorList>
    </citation>
    <scope>NUCLEOTIDE SEQUENCE [LARGE SCALE GENOMIC DNA]</scope>
    <source>
        <strain evidence="5">ATCC BAA-1111 / DSM 21527 / NCTC 11395 / H</strain>
    </source>
</reference>
<keyword evidence="2" id="KW-0456">Lyase</keyword>
<dbReference type="Pfam" id="PF00378">
    <property type="entry name" value="ECH_1"/>
    <property type="match status" value="1"/>
</dbReference>
<organism evidence="4 5">
    <name type="scientific">Turneriella parva (strain ATCC BAA-1111 / DSM 21527 / NCTC 11395 / H)</name>
    <name type="common">Leptospira parva</name>
    <dbReference type="NCBI Taxonomy" id="869212"/>
    <lineage>
        <taxon>Bacteria</taxon>
        <taxon>Pseudomonadati</taxon>
        <taxon>Spirochaetota</taxon>
        <taxon>Spirochaetia</taxon>
        <taxon>Leptospirales</taxon>
        <taxon>Leptospiraceae</taxon>
        <taxon>Turneriella</taxon>
    </lineage>
</organism>
<dbReference type="CDD" id="cd06558">
    <property type="entry name" value="crotonase-like"/>
    <property type="match status" value="1"/>
</dbReference>
<evidence type="ECO:0000256" key="2">
    <source>
        <dbReference type="ARBA" id="ARBA00023239"/>
    </source>
</evidence>
<dbReference type="OrthoDB" id="9775794at2"/>
<evidence type="ECO:0000256" key="1">
    <source>
        <dbReference type="ARBA" id="ARBA00005254"/>
    </source>
</evidence>
<dbReference type="RefSeq" id="WP_014805260.1">
    <property type="nucleotide sequence ID" value="NC_018020.1"/>
</dbReference>
<dbReference type="InterPro" id="IPR014748">
    <property type="entry name" value="Enoyl-CoA_hydra_C"/>
</dbReference>
<dbReference type="PANTHER" id="PTHR11941">
    <property type="entry name" value="ENOYL-COA HYDRATASE-RELATED"/>
    <property type="match status" value="1"/>
</dbReference>
<dbReference type="HOGENOM" id="CLU_009834_7_6_12"/>
<name>I4BBX8_TURPD</name>
<dbReference type="Gene3D" id="3.90.226.10">
    <property type="entry name" value="2-enoyl-CoA Hydratase, Chain A, domain 1"/>
    <property type="match status" value="1"/>
</dbReference>
<dbReference type="KEGG" id="tpx:Turpa_4152"/>
<evidence type="ECO:0000313" key="5">
    <source>
        <dbReference type="Proteomes" id="UP000006048"/>
    </source>
</evidence>
<proteinExistence type="inferred from homology"/>
<dbReference type="SUPFAM" id="SSF52096">
    <property type="entry name" value="ClpP/crotonase"/>
    <property type="match status" value="1"/>
</dbReference>
<dbReference type="GO" id="GO:0006635">
    <property type="term" value="P:fatty acid beta-oxidation"/>
    <property type="evidence" value="ECO:0007669"/>
    <property type="project" value="TreeGrafter"/>
</dbReference>
<keyword evidence="5" id="KW-1185">Reference proteome</keyword>
<dbReference type="InterPro" id="IPR018376">
    <property type="entry name" value="Enoyl-CoA_hyd/isom_CS"/>
</dbReference>
<dbReference type="PANTHER" id="PTHR11941:SF54">
    <property type="entry name" value="ENOYL-COA HYDRATASE, MITOCHONDRIAL"/>
    <property type="match status" value="1"/>
</dbReference>
<evidence type="ECO:0000313" key="4">
    <source>
        <dbReference type="EMBL" id="AFM14785.1"/>
    </source>
</evidence>
<dbReference type="AlphaFoldDB" id="I4BBX8"/>
<comment type="similarity">
    <text evidence="1 3">Belongs to the enoyl-CoA hydratase/isomerase family.</text>
</comment>
<dbReference type="EMBL" id="CP002959">
    <property type="protein sequence ID" value="AFM14785.1"/>
    <property type="molecule type" value="Genomic_DNA"/>
</dbReference>
<dbReference type="Gene3D" id="1.10.12.10">
    <property type="entry name" value="Lyase 2-enoyl-coa Hydratase, Chain A, domain 2"/>
    <property type="match status" value="1"/>
</dbReference>
<protein>
    <submittedName>
        <fullName evidence="4">Enoyl-CoA hydratase/isomerase</fullName>
    </submittedName>
</protein>
<sequence length="263" mass="27748">MPYQYLSTEKKTATLKSGQTAEYTLVTLNSPPMNALASGVFHDLDKLITELESARTRLAIITGAGKAFVAGADISEMRGMSVAAAKVYSELGHRIFSRMEASPVIFIAAVNGFAFGGGLELAMAADIRIFADSAQVGLPEPTLGLIPGFGGTQRLQRLVGLSNAAYLSLTSERIGADDALRIGLAAKVSPLANLIADAEAVALKVLTSGPQAIRILKHTILNGGDKPMPQALEFEAEQFSQLFSGAEAHEGLAAFLEKRPAKF</sequence>